<dbReference type="InParanoid" id="A0A7N2MWA9"/>
<keyword evidence="3" id="KW-0813">Transport</keyword>
<dbReference type="InterPro" id="IPR051143">
    <property type="entry name" value="TrkH_K-transport"/>
</dbReference>
<dbReference type="Pfam" id="PF02386">
    <property type="entry name" value="TrkH"/>
    <property type="match status" value="1"/>
</dbReference>
<keyword evidence="4 8" id="KW-0812">Transmembrane</keyword>
<evidence type="ECO:0000256" key="6">
    <source>
        <dbReference type="ARBA" id="ARBA00023065"/>
    </source>
</evidence>
<keyword evidence="5 8" id="KW-1133">Transmembrane helix</keyword>
<dbReference type="GO" id="GO:0015081">
    <property type="term" value="F:sodium ion transmembrane transporter activity"/>
    <property type="evidence" value="ECO:0007669"/>
    <property type="project" value="TreeGrafter"/>
</dbReference>
<name>A0A7N2MWA9_QUELO</name>
<feature type="transmembrane region" description="Helical" evidence="8">
    <location>
        <begin position="74"/>
        <end position="102"/>
    </location>
</feature>
<dbReference type="AlphaFoldDB" id="A0A7N2MWA9"/>
<evidence type="ECO:0000256" key="5">
    <source>
        <dbReference type="ARBA" id="ARBA00022989"/>
    </source>
</evidence>
<dbReference type="Proteomes" id="UP000594261">
    <property type="component" value="Chromosome 11"/>
</dbReference>
<organism evidence="9 10">
    <name type="scientific">Quercus lobata</name>
    <name type="common">Valley oak</name>
    <dbReference type="NCBI Taxonomy" id="97700"/>
    <lineage>
        <taxon>Eukaryota</taxon>
        <taxon>Viridiplantae</taxon>
        <taxon>Streptophyta</taxon>
        <taxon>Embryophyta</taxon>
        <taxon>Tracheophyta</taxon>
        <taxon>Spermatophyta</taxon>
        <taxon>Magnoliopsida</taxon>
        <taxon>eudicotyledons</taxon>
        <taxon>Gunneridae</taxon>
        <taxon>Pentapetalae</taxon>
        <taxon>rosids</taxon>
        <taxon>fabids</taxon>
        <taxon>Fagales</taxon>
        <taxon>Fagaceae</taxon>
        <taxon>Quercus</taxon>
    </lineage>
</organism>
<dbReference type="InterPro" id="IPR003445">
    <property type="entry name" value="Cat_transpt"/>
</dbReference>
<evidence type="ECO:0000256" key="7">
    <source>
        <dbReference type="ARBA" id="ARBA00023136"/>
    </source>
</evidence>
<evidence type="ECO:0000256" key="4">
    <source>
        <dbReference type="ARBA" id="ARBA00022692"/>
    </source>
</evidence>
<comment type="subcellular location">
    <subcellularLocation>
        <location evidence="1">Membrane</location>
        <topology evidence="1">Multi-pass membrane protein</topology>
    </subcellularLocation>
</comment>
<evidence type="ECO:0000256" key="1">
    <source>
        <dbReference type="ARBA" id="ARBA00004141"/>
    </source>
</evidence>
<evidence type="ECO:0000313" key="9">
    <source>
        <dbReference type="EnsemblPlants" id="QL11p009643:mrna"/>
    </source>
</evidence>
<comment type="similarity">
    <text evidence="2">Belongs to the TrkH potassium transport family. HKT (TC 2.A.38.3) subfamily.</text>
</comment>
<sequence length="176" mass="19730">MVSNPGTSWFRPKDFDLFFTSVSASFKHVNNRNGVHLIGSGLVSLYVNLVPSARKKTTKREEFRYILMNYGDMGYGHLLSGPHALLLAMTVFGFILIQFILFCSMEWNSQVMDGLNSYQKVVGSLFQTVNSRHTGESVVDLSSISASIPVLFVVMMYVSYLHSLSVITLIIEIFSI</sequence>
<keyword evidence="10" id="KW-1185">Reference proteome</keyword>
<keyword evidence="7 8" id="KW-0472">Membrane</keyword>
<dbReference type="GO" id="GO:0005886">
    <property type="term" value="C:plasma membrane"/>
    <property type="evidence" value="ECO:0007669"/>
    <property type="project" value="TreeGrafter"/>
</dbReference>
<keyword evidence="6" id="KW-0406">Ion transport</keyword>
<evidence type="ECO:0000256" key="3">
    <source>
        <dbReference type="ARBA" id="ARBA00022448"/>
    </source>
</evidence>
<feature type="transmembrane region" description="Helical" evidence="8">
    <location>
        <begin position="34"/>
        <end position="53"/>
    </location>
</feature>
<dbReference type="EMBL" id="LRBV02000011">
    <property type="status" value="NOT_ANNOTATED_CDS"/>
    <property type="molecule type" value="Genomic_DNA"/>
</dbReference>
<dbReference type="Gramene" id="QL11p009643:mrna">
    <property type="protein sequence ID" value="QL11p009643:mrna"/>
    <property type="gene ID" value="QL11p009643"/>
</dbReference>
<accession>A0A7N2MWA9</accession>
<dbReference type="PANTHER" id="PTHR31064:SF30">
    <property type="entry name" value="HIGH-AFFINITY POTASSIUM TRANSPORT PROTEIN-RELATED"/>
    <property type="match status" value="1"/>
</dbReference>
<proteinExistence type="inferred from homology"/>
<dbReference type="PANTHER" id="PTHR31064">
    <property type="entry name" value="POTASSIUM TRANSPORT PROTEIN DDB_G0292412-RELATED"/>
    <property type="match status" value="1"/>
</dbReference>
<reference evidence="9 10" key="1">
    <citation type="journal article" date="2016" name="G3 (Bethesda)">
        <title>First Draft Assembly and Annotation of the Genome of a California Endemic Oak Quercus lobata Nee (Fagaceae).</title>
        <authorList>
            <person name="Sork V.L."/>
            <person name="Fitz-Gibbon S.T."/>
            <person name="Puiu D."/>
            <person name="Crepeau M."/>
            <person name="Gugger P.F."/>
            <person name="Sherman R."/>
            <person name="Stevens K."/>
            <person name="Langley C.H."/>
            <person name="Pellegrini M."/>
            <person name="Salzberg S.L."/>
        </authorList>
    </citation>
    <scope>NUCLEOTIDE SEQUENCE [LARGE SCALE GENOMIC DNA]</scope>
    <source>
        <strain evidence="9 10">cv. SW786</strain>
    </source>
</reference>
<dbReference type="EnsemblPlants" id="QL11p009643:mrna">
    <property type="protein sequence ID" value="QL11p009643:mrna"/>
    <property type="gene ID" value="QL11p009643"/>
</dbReference>
<protein>
    <submittedName>
        <fullName evidence="9">Uncharacterized protein</fullName>
    </submittedName>
</protein>
<reference evidence="9" key="2">
    <citation type="submission" date="2021-01" db="UniProtKB">
        <authorList>
            <consortium name="EnsemblPlants"/>
        </authorList>
    </citation>
    <scope>IDENTIFICATION</scope>
</reference>
<feature type="transmembrane region" description="Helical" evidence="8">
    <location>
        <begin position="150"/>
        <end position="174"/>
    </location>
</feature>
<evidence type="ECO:0000256" key="2">
    <source>
        <dbReference type="ARBA" id="ARBA00010864"/>
    </source>
</evidence>
<evidence type="ECO:0000256" key="8">
    <source>
        <dbReference type="SAM" id="Phobius"/>
    </source>
</evidence>
<evidence type="ECO:0000313" key="10">
    <source>
        <dbReference type="Proteomes" id="UP000594261"/>
    </source>
</evidence>